<proteinExistence type="predicted"/>
<sequence length="154" mass="17671">MLCALSLVLCLDANAESCEPFSLQIIHVNTERVLYECPVVAGDRFYLDYIHSSAKTPVQDIFMINAQGEIILLEENFLWFGAGLEASDTEDAKVIYDQEQKKIRVLQQRRFPRFLLRIGRIADQRLTCRAETIPLNRLAQGGELVHIRIISRKH</sequence>
<gene>
    <name evidence="1" type="ORF">U27_00798</name>
</gene>
<accession>A0A081C8J5</accession>
<evidence type="ECO:0008006" key="3">
    <source>
        <dbReference type="Google" id="ProtNLM"/>
    </source>
</evidence>
<keyword evidence="2" id="KW-1185">Reference proteome</keyword>
<evidence type="ECO:0000313" key="1">
    <source>
        <dbReference type="EMBL" id="GAK60900.1"/>
    </source>
</evidence>
<dbReference type="AlphaFoldDB" id="A0A081C8J5"/>
<dbReference type="STRING" id="1499967.U27_00798"/>
<reference evidence="1" key="1">
    <citation type="journal article" date="2015" name="PeerJ">
        <title>First genomic representation of candidate bacterial phylum KSB3 points to enhanced environmental sensing as a trigger of wastewater bulking.</title>
        <authorList>
            <person name="Sekiguchi Y."/>
            <person name="Ohashi A."/>
            <person name="Parks D.H."/>
            <person name="Yamauchi T."/>
            <person name="Tyson G.W."/>
            <person name="Hugenholtz P."/>
        </authorList>
    </citation>
    <scope>NUCLEOTIDE SEQUENCE [LARGE SCALE GENOMIC DNA]</scope>
</reference>
<dbReference type="Proteomes" id="UP000030661">
    <property type="component" value="Unassembled WGS sequence"/>
</dbReference>
<evidence type="ECO:0000313" key="2">
    <source>
        <dbReference type="Proteomes" id="UP000030661"/>
    </source>
</evidence>
<dbReference type="eggNOG" id="COG4729">
    <property type="taxonomic scope" value="Bacteria"/>
</dbReference>
<dbReference type="InterPro" id="IPR015001">
    <property type="entry name" value="DUF1850"/>
</dbReference>
<dbReference type="EMBL" id="DF820475">
    <property type="protein sequence ID" value="GAK60900.1"/>
    <property type="molecule type" value="Genomic_DNA"/>
</dbReference>
<protein>
    <recommendedName>
        <fullName evidence="3">DUF1850 domain-containing protein</fullName>
    </recommendedName>
</protein>
<dbReference type="Pfam" id="PF08905">
    <property type="entry name" value="DUF1850"/>
    <property type="match status" value="1"/>
</dbReference>
<organism evidence="1">
    <name type="scientific">Vecturithrix granuli</name>
    <dbReference type="NCBI Taxonomy" id="1499967"/>
    <lineage>
        <taxon>Bacteria</taxon>
        <taxon>Candidatus Moduliflexota</taxon>
        <taxon>Candidatus Vecturitrichia</taxon>
        <taxon>Candidatus Vecturitrichales</taxon>
        <taxon>Candidatus Vecturitrichaceae</taxon>
        <taxon>Candidatus Vecturithrix</taxon>
    </lineage>
</organism>
<name>A0A081C8J5_VECG1</name>
<dbReference type="HOGENOM" id="CLU_1700767_0_0_0"/>